<dbReference type="Pfam" id="PF04480">
    <property type="entry name" value="DUF559"/>
    <property type="match status" value="1"/>
</dbReference>
<dbReference type="Gene3D" id="3.40.960.10">
    <property type="entry name" value="VSR Endonuclease"/>
    <property type="match status" value="1"/>
</dbReference>
<reference evidence="2 3" key="1">
    <citation type="journal article" date="2020" name="Front. Microbiol.">
        <title>Design of Bacterial Strain-Specific qPCR Assays Using NGS Data and Publicly Available Resources and Its Application to Track Biocontrol Strains.</title>
        <authorList>
            <person name="Hernandez I."/>
            <person name="Sant C."/>
            <person name="Martinez R."/>
            <person name="Fernandez C."/>
        </authorList>
    </citation>
    <scope>NUCLEOTIDE SEQUENCE [LARGE SCALE GENOMIC DNA]</scope>
    <source>
        <strain evidence="2 3">B24</strain>
    </source>
</reference>
<dbReference type="RefSeq" id="WP_182252457.1">
    <property type="nucleotide sequence ID" value="NZ_CP043732.1"/>
</dbReference>
<name>A0A7D8ABY6_9MICO</name>
<gene>
    <name evidence="2" type="ORF">FVO59_09705</name>
</gene>
<dbReference type="InterPro" id="IPR007569">
    <property type="entry name" value="DUF559"/>
</dbReference>
<dbReference type="EMBL" id="CP043732">
    <property type="protein sequence ID" value="QMU97461.1"/>
    <property type="molecule type" value="Genomic_DNA"/>
</dbReference>
<dbReference type="InterPro" id="IPR011335">
    <property type="entry name" value="Restrct_endonuc-II-like"/>
</dbReference>
<proteinExistence type="predicted"/>
<evidence type="ECO:0000313" key="2">
    <source>
        <dbReference type="EMBL" id="QMU97461.1"/>
    </source>
</evidence>
<dbReference type="Proteomes" id="UP000515708">
    <property type="component" value="Chromosome"/>
</dbReference>
<evidence type="ECO:0000259" key="1">
    <source>
        <dbReference type="Pfam" id="PF04480"/>
    </source>
</evidence>
<protein>
    <submittedName>
        <fullName evidence="2">DUF559 domain-containing protein</fullName>
    </submittedName>
</protein>
<organism evidence="2 3">
    <name type="scientific">Microbacterium esteraromaticum</name>
    <dbReference type="NCBI Taxonomy" id="57043"/>
    <lineage>
        <taxon>Bacteria</taxon>
        <taxon>Bacillati</taxon>
        <taxon>Actinomycetota</taxon>
        <taxon>Actinomycetes</taxon>
        <taxon>Micrococcales</taxon>
        <taxon>Microbacteriaceae</taxon>
        <taxon>Microbacterium</taxon>
    </lineage>
</organism>
<sequence length="281" mass="31112">MRAPIMKWMQQRNGIAHSSDLRTAGYTQHEIRRAVDAGQLERIRRSWLVSAECSPARRAAAEVSGRVTCVTAASQLHLWSVVDPKIHLAVPSTSSRVSAPTRVMHWASGPAPVARFAVDDPILNVLYHVARCLEPAEATAIWESALRKTLVTLPQLRRTAWHSTAAGAVLEMVGALSDSGVETAFLRICRSCGVPVRQQVVIDGHPVDALIGERLVVQLDGFEFHGSAKDRRRDLRQDARLALLGYTVLRFDYQQVMFDAAYVQQTIVNAVAQGLHLARRR</sequence>
<dbReference type="AlphaFoldDB" id="A0A7D8ABY6"/>
<dbReference type="SUPFAM" id="SSF52980">
    <property type="entry name" value="Restriction endonuclease-like"/>
    <property type="match status" value="1"/>
</dbReference>
<feature type="domain" description="DUF559" evidence="1">
    <location>
        <begin position="186"/>
        <end position="271"/>
    </location>
</feature>
<accession>A0A7D8ABY6</accession>
<evidence type="ECO:0000313" key="3">
    <source>
        <dbReference type="Proteomes" id="UP000515708"/>
    </source>
</evidence>